<name>A0A1N7NDY8_9BACT</name>
<keyword evidence="5" id="KW-0812">Transmembrane</keyword>
<dbReference type="GO" id="GO:0015562">
    <property type="term" value="F:efflux transmembrane transporter activity"/>
    <property type="evidence" value="ECO:0007669"/>
    <property type="project" value="InterPro"/>
</dbReference>
<dbReference type="PANTHER" id="PTHR30026">
    <property type="entry name" value="OUTER MEMBRANE PROTEIN TOLC"/>
    <property type="match status" value="1"/>
</dbReference>
<evidence type="ECO:0000256" key="6">
    <source>
        <dbReference type="ARBA" id="ARBA00023136"/>
    </source>
</evidence>
<dbReference type="RefSeq" id="WP_076501639.1">
    <property type="nucleotide sequence ID" value="NZ_FTOP01000009.1"/>
</dbReference>
<evidence type="ECO:0000256" key="4">
    <source>
        <dbReference type="ARBA" id="ARBA00022452"/>
    </source>
</evidence>
<dbReference type="AlphaFoldDB" id="A0A1N7NDY8"/>
<reference evidence="11" key="1">
    <citation type="submission" date="2017-01" db="EMBL/GenBank/DDBJ databases">
        <authorList>
            <person name="Varghese N."/>
            <person name="Submissions S."/>
        </authorList>
    </citation>
    <scope>NUCLEOTIDE SEQUENCE [LARGE SCALE GENOMIC DNA]</scope>
    <source>
        <strain evidence="11">DSM 46698</strain>
    </source>
</reference>
<dbReference type="OrthoDB" id="367883at2"/>
<dbReference type="SUPFAM" id="SSF56954">
    <property type="entry name" value="Outer membrane efflux proteins (OEP)"/>
    <property type="match status" value="1"/>
</dbReference>
<gene>
    <name evidence="10" type="ORF">SAMN05421761_109109</name>
</gene>
<accession>A0A1N7NDY8</accession>
<evidence type="ECO:0000256" key="7">
    <source>
        <dbReference type="ARBA" id="ARBA00023237"/>
    </source>
</evidence>
<keyword evidence="11" id="KW-1185">Reference proteome</keyword>
<evidence type="ECO:0000256" key="8">
    <source>
        <dbReference type="SAM" id="Coils"/>
    </source>
</evidence>
<comment type="subcellular location">
    <subcellularLocation>
        <location evidence="1">Cell outer membrane</location>
    </subcellularLocation>
</comment>
<evidence type="ECO:0000313" key="11">
    <source>
        <dbReference type="Proteomes" id="UP000186026"/>
    </source>
</evidence>
<dbReference type="Gene3D" id="1.20.1600.10">
    <property type="entry name" value="Outer membrane efflux proteins (OEP)"/>
    <property type="match status" value="1"/>
</dbReference>
<keyword evidence="9" id="KW-0732">Signal</keyword>
<dbReference type="PANTHER" id="PTHR30026:SF20">
    <property type="entry name" value="OUTER MEMBRANE PROTEIN TOLC"/>
    <property type="match status" value="1"/>
</dbReference>
<dbReference type="Pfam" id="PF02321">
    <property type="entry name" value="OEP"/>
    <property type="match status" value="1"/>
</dbReference>
<comment type="similarity">
    <text evidence="2">Belongs to the outer membrane factor (OMF) (TC 1.B.17) family.</text>
</comment>
<dbReference type="EMBL" id="FTOP01000009">
    <property type="protein sequence ID" value="SIS96441.1"/>
    <property type="molecule type" value="Genomic_DNA"/>
</dbReference>
<evidence type="ECO:0000256" key="2">
    <source>
        <dbReference type="ARBA" id="ARBA00007613"/>
    </source>
</evidence>
<keyword evidence="8" id="KW-0175">Coiled coil</keyword>
<keyword evidence="6" id="KW-0472">Membrane</keyword>
<feature type="signal peptide" evidence="9">
    <location>
        <begin position="1"/>
        <end position="27"/>
    </location>
</feature>
<dbReference type="InterPro" id="IPR051906">
    <property type="entry name" value="TolC-like"/>
</dbReference>
<dbReference type="GO" id="GO:1990281">
    <property type="term" value="C:efflux pump complex"/>
    <property type="evidence" value="ECO:0007669"/>
    <property type="project" value="TreeGrafter"/>
</dbReference>
<dbReference type="STRING" id="529505.SAMN05421761_109109"/>
<feature type="coiled-coil region" evidence="8">
    <location>
        <begin position="215"/>
        <end position="242"/>
    </location>
</feature>
<proteinExistence type="inferred from homology"/>
<keyword evidence="3" id="KW-0813">Transport</keyword>
<evidence type="ECO:0000313" key="10">
    <source>
        <dbReference type="EMBL" id="SIS96441.1"/>
    </source>
</evidence>
<evidence type="ECO:0000256" key="3">
    <source>
        <dbReference type="ARBA" id="ARBA00022448"/>
    </source>
</evidence>
<organism evidence="10 11">
    <name type="scientific">Belliella pelovolcani</name>
    <dbReference type="NCBI Taxonomy" id="529505"/>
    <lineage>
        <taxon>Bacteria</taxon>
        <taxon>Pseudomonadati</taxon>
        <taxon>Bacteroidota</taxon>
        <taxon>Cytophagia</taxon>
        <taxon>Cytophagales</taxon>
        <taxon>Cyclobacteriaceae</taxon>
        <taxon>Belliella</taxon>
    </lineage>
</organism>
<protein>
    <submittedName>
        <fullName evidence="10">Outer membrane protein TolC</fullName>
    </submittedName>
</protein>
<keyword evidence="7" id="KW-0998">Cell outer membrane</keyword>
<feature type="chain" id="PRO_5012817380" evidence="9">
    <location>
        <begin position="28"/>
        <end position="462"/>
    </location>
</feature>
<dbReference type="GO" id="GO:0015288">
    <property type="term" value="F:porin activity"/>
    <property type="evidence" value="ECO:0007669"/>
    <property type="project" value="TreeGrafter"/>
</dbReference>
<evidence type="ECO:0000256" key="5">
    <source>
        <dbReference type="ARBA" id="ARBA00022692"/>
    </source>
</evidence>
<keyword evidence="4" id="KW-1134">Transmembrane beta strand</keyword>
<evidence type="ECO:0000256" key="1">
    <source>
        <dbReference type="ARBA" id="ARBA00004442"/>
    </source>
</evidence>
<sequence length="462" mass="51765">MKRMIKKIQLGFYALALMFFSPALSLAQQQVISLTLEESIKFALENNVDAKNAQLEVLISKGIIGENRATGLPQVNGTLEMTKNLQPPLIILPAEAGGLLGGDGDPGAGGGPDDITVIPFAVNYQSSLTFSVEQMVFNGSYFVGLKAAKTLKSLTEFDKEKTETDIIESTKKAYFTVLINAERKELVAANLSRIETLLKETEALYQEGFVEKLDVSRVKVQLNNLKTELDKIEAAEEISKQLLKVQIGMPINVPIEINQKITDIHTLTELESLLANNGYRRVEIDQINTNLELAKLDLKNNQVQYMPNLSAFGTFQRVTGAQQFNTILDSDRWFSSSFAGLRMSIPIFDGLRKSYKVQQNRVQIRQLENQRYFIEENIELERYQAKTTLKNAIRTLSVQQENRELALEVFEMTKIKYQEGVGSNLEVVEADSALKEAETNYYSALYDALIAKVDLEKALGIL</sequence>
<dbReference type="GO" id="GO:0009279">
    <property type="term" value="C:cell outer membrane"/>
    <property type="evidence" value="ECO:0007669"/>
    <property type="project" value="UniProtKB-SubCell"/>
</dbReference>
<dbReference type="InterPro" id="IPR003423">
    <property type="entry name" value="OMP_efflux"/>
</dbReference>
<evidence type="ECO:0000256" key="9">
    <source>
        <dbReference type="SAM" id="SignalP"/>
    </source>
</evidence>
<dbReference type="Proteomes" id="UP000186026">
    <property type="component" value="Unassembled WGS sequence"/>
</dbReference>